<accession>A6GBF5</accession>
<dbReference type="Proteomes" id="UP000005801">
    <property type="component" value="Unassembled WGS sequence"/>
</dbReference>
<gene>
    <name evidence="2" type="ORF">PPSIR1_18697</name>
</gene>
<keyword evidence="1" id="KW-1133">Transmembrane helix</keyword>
<feature type="transmembrane region" description="Helical" evidence="1">
    <location>
        <begin position="131"/>
        <end position="153"/>
    </location>
</feature>
<keyword evidence="1" id="KW-0472">Membrane</keyword>
<reference evidence="2 3" key="1">
    <citation type="submission" date="2007-06" db="EMBL/GenBank/DDBJ databases">
        <authorList>
            <person name="Shimkets L."/>
            <person name="Ferriera S."/>
            <person name="Johnson J."/>
            <person name="Kravitz S."/>
            <person name="Beeson K."/>
            <person name="Sutton G."/>
            <person name="Rogers Y.-H."/>
            <person name="Friedman R."/>
            <person name="Frazier M."/>
            <person name="Venter J.C."/>
        </authorList>
    </citation>
    <scope>NUCLEOTIDE SEQUENCE [LARGE SCALE GENOMIC DNA]</scope>
    <source>
        <strain evidence="2 3">SIR-1</strain>
    </source>
</reference>
<dbReference type="AlphaFoldDB" id="A6GBF5"/>
<feature type="transmembrane region" description="Helical" evidence="1">
    <location>
        <begin position="105"/>
        <end position="125"/>
    </location>
</feature>
<organism evidence="2 3">
    <name type="scientific">Plesiocystis pacifica SIR-1</name>
    <dbReference type="NCBI Taxonomy" id="391625"/>
    <lineage>
        <taxon>Bacteria</taxon>
        <taxon>Pseudomonadati</taxon>
        <taxon>Myxococcota</taxon>
        <taxon>Polyangia</taxon>
        <taxon>Nannocystales</taxon>
        <taxon>Nannocystaceae</taxon>
        <taxon>Plesiocystis</taxon>
    </lineage>
</organism>
<dbReference type="EMBL" id="ABCS01000058">
    <property type="protein sequence ID" value="EDM76759.1"/>
    <property type="molecule type" value="Genomic_DNA"/>
</dbReference>
<name>A6GBF5_9BACT</name>
<evidence type="ECO:0000313" key="3">
    <source>
        <dbReference type="Proteomes" id="UP000005801"/>
    </source>
</evidence>
<keyword evidence="3" id="KW-1185">Reference proteome</keyword>
<sequence length="165" mass="17410">MAAMSGHTPIEAKHLMIPRILWGAFVVSQLLFPAMGWIMVRETPPEGTDPTMSWVLVGAGCISAFMGLVLPKMLGGAVADKAPGGHKEHPNYPTQPVMAKAFTPFILSLAMFESASIMGLVILLISGDWGLWSIPAGVGMALMLTAFPTAAGMMKLAGVTSSRAR</sequence>
<evidence type="ECO:0000313" key="2">
    <source>
        <dbReference type="EMBL" id="EDM76759.1"/>
    </source>
</evidence>
<comment type="caution">
    <text evidence="2">The sequence shown here is derived from an EMBL/GenBank/DDBJ whole genome shotgun (WGS) entry which is preliminary data.</text>
</comment>
<feature type="transmembrane region" description="Helical" evidence="1">
    <location>
        <begin position="20"/>
        <end position="40"/>
    </location>
</feature>
<feature type="transmembrane region" description="Helical" evidence="1">
    <location>
        <begin position="52"/>
        <end position="71"/>
    </location>
</feature>
<protein>
    <submittedName>
        <fullName evidence="2">Uncharacterized protein</fullName>
    </submittedName>
</protein>
<proteinExistence type="predicted"/>
<evidence type="ECO:0000256" key="1">
    <source>
        <dbReference type="SAM" id="Phobius"/>
    </source>
</evidence>
<keyword evidence="1" id="KW-0812">Transmembrane</keyword>